<accession>A0AAE1AHR1</accession>
<proteinExistence type="predicted"/>
<dbReference type="Proteomes" id="UP001283361">
    <property type="component" value="Unassembled WGS sequence"/>
</dbReference>
<sequence>MRYGLGLFTNIFSPKTQAWHGRELTSKDNKRKDFVVSLISAVTNDLSPTFSSQGLEQKFLTFPEDVLGKLSFFTHVRSAAARSPSLFLKRPPA</sequence>
<reference evidence="1" key="1">
    <citation type="journal article" date="2023" name="G3 (Bethesda)">
        <title>A reference genome for the long-term kleptoplast-retaining sea slug Elysia crispata morphotype clarki.</title>
        <authorList>
            <person name="Eastman K.E."/>
            <person name="Pendleton A.L."/>
            <person name="Shaikh M.A."/>
            <person name="Suttiyut T."/>
            <person name="Ogas R."/>
            <person name="Tomko P."/>
            <person name="Gavelis G."/>
            <person name="Widhalm J.R."/>
            <person name="Wisecaver J.H."/>
        </authorList>
    </citation>
    <scope>NUCLEOTIDE SEQUENCE</scope>
    <source>
        <strain evidence="1">ECLA1</strain>
    </source>
</reference>
<keyword evidence="2" id="KW-1185">Reference proteome</keyword>
<comment type="caution">
    <text evidence="1">The sequence shown here is derived from an EMBL/GenBank/DDBJ whole genome shotgun (WGS) entry which is preliminary data.</text>
</comment>
<evidence type="ECO:0000313" key="2">
    <source>
        <dbReference type="Proteomes" id="UP001283361"/>
    </source>
</evidence>
<name>A0AAE1AHR1_9GAST</name>
<dbReference type="AlphaFoldDB" id="A0AAE1AHR1"/>
<evidence type="ECO:0000313" key="1">
    <source>
        <dbReference type="EMBL" id="KAK3787863.1"/>
    </source>
</evidence>
<gene>
    <name evidence="1" type="ORF">RRG08_022156</name>
</gene>
<protein>
    <submittedName>
        <fullName evidence="1">Uncharacterized protein</fullName>
    </submittedName>
</protein>
<organism evidence="1 2">
    <name type="scientific">Elysia crispata</name>
    <name type="common">lettuce slug</name>
    <dbReference type="NCBI Taxonomy" id="231223"/>
    <lineage>
        <taxon>Eukaryota</taxon>
        <taxon>Metazoa</taxon>
        <taxon>Spiralia</taxon>
        <taxon>Lophotrochozoa</taxon>
        <taxon>Mollusca</taxon>
        <taxon>Gastropoda</taxon>
        <taxon>Heterobranchia</taxon>
        <taxon>Euthyneura</taxon>
        <taxon>Panpulmonata</taxon>
        <taxon>Sacoglossa</taxon>
        <taxon>Placobranchoidea</taxon>
        <taxon>Plakobranchidae</taxon>
        <taxon>Elysia</taxon>
    </lineage>
</organism>
<dbReference type="EMBL" id="JAWDGP010001827">
    <property type="protein sequence ID" value="KAK3787863.1"/>
    <property type="molecule type" value="Genomic_DNA"/>
</dbReference>